<dbReference type="PANTHER" id="PTHR47535:SF9">
    <property type="entry name" value="CALPONIN-HOMOLOGY (CH) DOMAIN-CONTAINING PROTEIN"/>
    <property type="match status" value="1"/>
</dbReference>
<evidence type="ECO:0000256" key="3">
    <source>
        <dbReference type="ARBA" id="ARBA00022737"/>
    </source>
</evidence>
<feature type="coiled-coil region" evidence="6">
    <location>
        <begin position="18"/>
        <end position="45"/>
    </location>
</feature>
<evidence type="ECO:0000256" key="6">
    <source>
        <dbReference type="SAM" id="Coils"/>
    </source>
</evidence>
<evidence type="ECO:0000256" key="1">
    <source>
        <dbReference type="ARBA" id="ARBA00004370"/>
    </source>
</evidence>
<gene>
    <name evidence="8" type="ORF">ATANTOWER_028273</name>
</gene>
<sequence>MEELCQKLPEVDPAHQIVETAKRDFAEVQEEIENTHQKLMQHQDKWKEYDARYAELSCWLISKESQLRLLRNRASDPRKYNQVKATITELRNDAELQEGNLAWLKARMAVLIEICAESDAQRQGSTLSKLSADFKGLLASLFEVTGQQTQQRHPDVPLPRHLLQLLRVEPKALPGQPRDIVPPACPGPSPRPPPGGTPPEEGVQVASDIDPRATSTGSPRCGGAAALLRAPPGWPSSSPYL</sequence>
<evidence type="ECO:0000256" key="5">
    <source>
        <dbReference type="ARBA" id="ARBA00023136"/>
    </source>
</evidence>
<keyword evidence="3" id="KW-0677">Repeat</keyword>
<name>A0ABU7B157_9TELE</name>
<dbReference type="EMBL" id="JAHUTI010036575">
    <property type="protein sequence ID" value="MED6243845.1"/>
    <property type="molecule type" value="Genomic_DNA"/>
</dbReference>
<accession>A0ABU7B157</accession>
<evidence type="ECO:0000313" key="9">
    <source>
        <dbReference type="Proteomes" id="UP001345963"/>
    </source>
</evidence>
<organism evidence="8 9">
    <name type="scientific">Ataeniobius toweri</name>
    <dbReference type="NCBI Taxonomy" id="208326"/>
    <lineage>
        <taxon>Eukaryota</taxon>
        <taxon>Metazoa</taxon>
        <taxon>Chordata</taxon>
        <taxon>Craniata</taxon>
        <taxon>Vertebrata</taxon>
        <taxon>Euteleostomi</taxon>
        <taxon>Actinopterygii</taxon>
        <taxon>Neopterygii</taxon>
        <taxon>Teleostei</taxon>
        <taxon>Neoteleostei</taxon>
        <taxon>Acanthomorphata</taxon>
        <taxon>Ovalentaria</taxon>
        <taxon>Atherinomorphae</taxon>
        <taxon>Cyprinodontiformes</taxon>
        <taxon>Goodeidae</taxon>
        <taxon>Ataeniobius</taxon>
    </lineage>
</organism>
<evidence type="ECO:0000313" key="8">
    <source>
        <dbReference type="EMBL" id="MED6243845.1"/>
    </source>
</evidence>
<feature type="compositionally biased region" description="Pro residues" evidence="7">
    <location>
        <begin position="183"/>
        <end position="197"/>
    </location>
</feature>
<keyword evidence="6" id="KW-0175">Coiled coil</keyword>
<keyword evidence="2" id="KW-0812">Transmembrane</keyword>
<feature type="region of interest" description="Disordered" evidence="7">
    <location>
        <begin position="171"/>
        <end position="241"/>
    </location>
</feature>
<evidence type="ECO:0000256" key="7">
    <source>
        <dbReference type="SAM" id="MobiDB-lite"/>
    </source>
</evidence>
<protein>
    <submittedName>
        <fullName evidence="8">Uncharacterized protein</fullName>
    </submittedName>
</protein>
<dbReference type="PANTHER" id="PTHR47535">
    <property type="entry name" value="MUSCLE-SPECIFIC PROTEIN 300 KDA, ISOFORM G"/>
    <property type="match status" value="1"/>
</dbReference>
<dbReference type="Gene3D" id="1.20.58.60">
    <property type="match status" value="1"/>
</dbReference>
<evidence type="ECO:0000256" key="2">
    <source>
        <dbReference type="ARBA" id="ARBA00022692"/>
    </source>
</evidence>
<keyword evidence="5" id="KW-0472">Membrane</keyword>
<dbReference type="SUPFAM" id="SSF46966">
    <property type="entry name" value="Spectrin repeat"/>
    <property type="match status" value="1"/>
</dbReference>
<comment type="caution">
    <text evidence="8">The sequence shown here is derived from an EMBL/GenBank/DDBJ whole genome shotgun (WGS) entry which is preliminary data.</text>
</comment>
<dbReference type="Proteomes" id="UP001345963">
    <property type="component" value="Unassembled WGS sequence"/>
</dbReference>
<reference evidence="8 9" key="1">
    <citation type="submission" date="2021-07" db="EMBL/GenBank/DDBJ databases">
        <authorList>
            <person name="Palmer J.M."/>
        </authorList>
    </citation>
    <scope>NUCLEOTIDE SEQUENCE [LARGE SCALE GENOMIC DNA]</scope>
    <source>
        <strain evidence="8 9">AT_MEX2019</strain>
        <tissue evidence="8">Muscle</tissue>
    </source>
</reference>
<proteinExistence type="predicted"/>
<feature type="compositionally biased region" description="Low complexity" evidence="7">
    <location>
        <begin position="219"/>
        <end position="231"/>
    </location>
</feature>
<keyword evidence="4" id="KW-1133">Transmembrane helix</keyword>
<evidence type="ECO:0000256" key="4">
    <source>
        <dbReference type="ARBA" id="ARBA00022989"/>
    </source>
</evidence>
<keyword evidence="9" id="KW-1185">Reference proteome</keyword>
<comment type="subcellular location">
    <subcellularLocation>
        <location evidence="1">Membrane</location>
    </subcellularLocation>
</comment>
<dbReference type="InterPro" id="IPR052403">
    <property type="entry name" value="LINC-complex_assoc"/>
</dbReference>